<organism evidence="5 6">
    <name type="scientific">Nereida ignava</name>
    <dbReference type="NCBI Taxonomy" id="282199"/>
    <lineage>
        <taxon>Bacteria</taxon>
        <taxon>Pseudomonadati</taxon>
        <taxon>Pseudomonadota</taxon>
        <taxon>Alphaproteobacteria</taxon>
        <taxon>Rhodobacterales</taxon>
        <taxon>Roseobacteraceae</taxon>
        <taxon>Nereida</taxon>
    </lineage>
</organism>
<dbReference type="EMBL" id="CVQV01000009">
    <property type="protein sequence ID" value="CRK75835.1"/>
    <property type="molecule type" value="Genomic_DNA"/>
</dbReference>
<accession>A0A0U1NM77</accession>
<sequence>MSGALESIVNDLEQANTLEDFQRITENLRDYYKLDHFIYHWVNSVGERFGAGTYSTEWVDRYVEKDYLRMDPVILGALQRFHPLNWKDLDWSSKGAKAFLREAIEYGVGNQGLSIPVRGPSGQFALLSCNANTNDEAWAEFIDLNQQSLIIIAHKFNERALDFDTGFDNTIVNLSPRELSAMALLARGYSRSQAAHDLQISEHTLRVYVEGARHKLGALNTTHAVARALTKGLIVV</sequence>
<evidence type="ECO:0000256" key="1">
    <source>
        <dbReference type="ARBA" id="ARBA00023015"/>
    </source>
</evidence>
<proteinExistence type="predicted"/>
<evidence type="ECO:0000313" key="6">
    <source>
        <dbReference type="Proteomes" id="UP000048949"/>
    </source>
</evidence>
<dbReference type="RefSeq" id="WP_048599251.1">
    <property type="nucleotide sequence ID" value="NZ_CBFHGK010000004.1"/>
</dbReference>
<dbReference type="Gene3D" id="3.30.450.80">
    <property type="entry name" value="Transcription factor LuxR-like, autoinducer-binding domain"/>
    <property type="match status" value="1"/>
</dbReference>
<dbReference type="SUPFAM" id="SSF46894">
    <property type="entry name" value="C-terminal effector domain of the bipartite response regulators"/>
    <property type="match status" value="1"/>
</dbReference>
<dbReference type="Gene3D" id="1.10.10.10">
    <property type="entry name" value="Winged helix-like DNA-binding domain superfamily/Winged helix DNA-binding domain"/>
    <property type="match status" value="1"/>
</dbReference>
<gene>
    <name evidence="5" type="primary">traR</name>
    <name evidence="5" type="ORF">NIG5292_01890</name>
</gene>
<dbReference type="SMART" id="SM00421">
    <property type="entry name" value="HTH_LUXR"/>
    <property type="match status" value="1"/>
</dbReference>
<dbReference type="SUPFAM" id="SSF75516">
    <property type="entry name" value="Pheromone-binding domain of LuxR-like quorum-sensing transcription factors"/>
    <property type="match status" value="1"/>
</dbReference>
<dbReference type="InterPro" id="IPR005143">
    <property type="entry name" value="TF_LuxR_autoind-bd_dom"/>
</dbReference>
<dbReference type="PANTHER" id="PTHR44688:SF16">
    <property type="entry name" value="DNA-BINDING TRANSCRIPTIONAL ACTIVATOR DEVR_DOSR"/>
    <property type="match status" value="1"/>
</dbReference>
<dbReference type="InterPro" id="IPR000792">
    <property type="entry name" value="Tscrpt_reg_LuxR_C"/>
</dbReference>
<dbReference type="STRING" id="282199.GCA_001049735_01889"/>
<keyword evidence="6" id="KW-1185">Reference proteome</keyword>
<evidence type="ECO:0000256" key="2">
    <source>
        <dbReference type="ARBA" id="ARBA00023125"/>
    </source>
</evidence>
<evidence type="ECO:0000313" key="5">
    <source>
        <dbReference type="EMBL" id="CRK75835.1"/>
    </source>
</evidence>
<dbReference type="CDD" id="cd06170">
    <property type="entry name" value="LuxR_C_like"/>
    <property type="match status" value="1"/>
</dbReference>
<dbReference type="GO" id="GO:0003677">
    <property type="term" value="F:DNA binding"/>
    <property type="evidence" value="ECO:0007669"/>
    <property type="project" value="UniProtKB-KW"/>
</dbReference>
<reference evidence="5 6" key="1">
    <citation type="submission" date="2015-04" db="EMBL/GenBank/DDBJ databases">
        <authorList>
            <person name="Syromyatnikov M.Y."/>
            <person name="Popov V.N."/>
        </authorList>
    </citation>
    <scope>NUCLEOTIDE SEQUENCE [LARGE SCALE GENOMIC DNA]</scope>
    <source>
        <strain evidence="5 6">CECT 5292</strain>
    </source>
</reference>
<keyword evidence="1" id="KW-0805">Transcription regulation</keyword>
<dbReference type="InterPro" id="IPR036388">
    <property type="entry name" value="WH-like_DNA-bd_sf"/>
</dbReference>
<dbReference type="Pfam" id="PF03472">
    <property type="entry name" value="Autoind_bind"/>
    <property type="match status" value="1"/>
</dbReference>
<dbReference type="PROSITE" id="PS50043">
    <property type="entry name" value="HTH_LUXR_2"/>
    <property type="match status" value="1"/>
</dbReference>
<evidence type="ECO:0000256" key="3">
    <source>
        <dbReference type="ARBA" id="ARBA00023163"/>
    </source>
</evidence>
<feature type="domain" description="HTH luxR-type" evidence="4">
    <location>
        <begin position="167"/>
        <end position="232"/>
    </location>
</feature>
<dbReference type="InterPro" id="IPR016032">
    <property type="entry name" value="Sig_transdc_resp-reg_C-effctor"/>
</dbReference>
<dbReference type="Pfam" id="PF00196">
    <property type="entry name" value="GerE"/>
    <property type="match status" value="1"/>
</dbReference>
<protein>
    <submittedName>
        <fullName evidence="5">Putative transcriptional activator protein TraR</fullName>
    </submittedName>
</protein>
<dbReference type="InterPro" id="IPR036693">
    <property type="entry name" value="TF_LuxR_autoind-bd_dom_sf"/>
</dbReference>
<dbReference type="AlphaFoldDB" id="A0A0U1NM77"/>
<keyword evidence="3" id="KW-0804">Transcription</keyword>
<evidence type="ECO:0000259" key="4">
    <source>
        <dbReference type="PROSITE" id="PS50043"/>
    </source>
</evidence>
<dbReference type="Proteomes" id="UP000048949">
    <property type="component" value="Unassembled WGS sequence"/>
</dbReference>
<name>A0A0U1NM77_9RHOB</name>
<dbReference type="GO" id="GO:0006355">
    <property type="term" value="P:regulation of DNA-templated transcription"/>
    <property type="evidence" value="ECO:0007669"/>
    <property type="project" value="InterPro"/>
</dbReference>
<dbReference type="PRINTS" id="PR00038">
    <property type="entry name" value="HTHLUXR"/>
</dbReference>
<dbReference type="PANTHER" id="PTHR44688">
    <property type="entry name" value="DNA-BINDING TRANSCRIPTIONAL ACTIVATOR DEVR_DOSR"/>
    <property type="match status" value="1"/>
</dbReference>
<keyword evidence="2" id="KW-0238">DNA-binding</keyword>
<dbReference type="OrthoDB" id="9803630at2"/>